<dbReference type="InterPro" id="IPR051410">
    <property type="entry name" value="Ferric/Cupric_Reductase"/>
</dbReference>
<dbReference type="GO" id="GO:0015677">
    <property type="term" value="P:copper ion import"/>
    <property type="evidence" value="ECO:0007669"/>
    <property type="project" value="TreeGrafter"/>
</dbReference>
<keyword evidence="7" id="KW-0406">Ion transport</keyword>
<evidence type="ECO:0000313" key="12">
    <source>
        <dbReference type="EMBL" id="GHJ89252.1"/>
    </source>
</evidence>
<keyword evidence="8 10" id="KW-0472">Membrane</keyword>
<dbReference type="PANTHER" id="PTHR32361:SF9">
    <property type="entry name" value="FERRIC REDUCTASE TRANSMEMBRANE COMPONENT 3-RELATED"/>
    <property type="match status" value="1"/>
</dbReference>
<protein>
    <recommendedName>
        <fullName evidence="11">FAD-binding FR-type domain-containing protein</fullName>
    </recommendedName>
</protein>
<evidence type="ECO:0000256" key="8">
    <source>
        <dbReference type="ARBA" id="ARBA00023136"/>
    </source>
</evidence>
<evidence type="ECO:0000256" key="5">
    <source>
        <dbReference type="ARBA" id="ARBA00022989"/>
    </source>
</evidence>
<feature type="transmembrane region" description="Helical" evidence="10">
    <location>
        <begin position="237"/>
        <end position="253"/>
    </location>
</feature>
<name>A0A8H3TY59_9TREE</name>
<comment type="caution">
    <text evidence="12">The sequence shown here is derived from an EMBL/GenBank/DDBJ whole genome shotgun (WGS) entry which is preliminary data.</text>
</comment>
<dbReference type="SFLD" id="SFLDG01168">
    <property type="entry name" value="Ferric_reductase_subgroup_(FRE"/>
    <property type="match status" value="1"/>
</dbReference>
<proteinExistence type="inferred from homology"/>
<dbReference type="InterPro" id="IPR017927">
    <property type="entry name" value="FAD-bd_FR_type"/>
</dbReference>
<comment type="subcellular location">
    <subcellularLocation>
        <location evidence="1">Membrane</location>
        <topology evidence="1">Multi-pass membrane protein</topology>
    </subcellularLocation>
</comment>
<dbReference type="InterPro" id="IPR013121">
    <property type="entry name" value="Fe_red_NAD-bd_6"/>
</dbReference>
<gene>
    <name evidence="12" type="ORF">NliqN6_5654</name>
</gene>
<dbReference type="InterPro" id="IPR039261">
    <property type="entry name" value="FNR_nucleotide-bd"/>
</dbReference>
<keyword evidence="5 10" id="KW-1133">Transmembrane helix</keyword>
<dbReference type="InterPro" id="IPR013130">
    <property type="entry name" value="Fe3_Rdtase_TM_dom"/>
</dbReference>
<dbReference type="EMBL" id="BLZA01000040">
    <property type="protein sequence ID" value="GHJ89252.1"/>
    <property type="molecule type" value="Genomic_DNA"/>
</dbReference>
<feature type="transmembrane region" description="Helical" evidence="10">
    <location>
        <begin position="299"/>
        <end position="319"/>
    </location>
</feature>
<keyword evidence="3" id="KW-0813">Transport</keyword>
<keyword evidence="6" id="KW-0560">Oxidoreductase</keyword>
<keyword evidence="4 10" id="KW-0812">Transmembrane</keyword>
<organism evidence="12 13">
    <name type="scientific">Naganishia liquefaciens</name>
    <dbReference type="NCBI Taxonomy" id="104408"/>
    <lineage>
        <taxon>Eukaryota</taxon>
        <taxon>Fungi</taxon>
        <taxon>Dikarya</taxon>
        <taxon>Basidiomycota</taxon>
        <taxon>Agaricomycotina</taxon>
        <taxon>Tremellomycetes</taxon>
        <taxon>Filobasidiales</taxon>
        <taxon>Filobasidiaceae</taxon>
        <taxon>Naganishia</taxon>
    </lineage>
</organism>
<feature type="domain" description="FAD-binding FR-type" evidence="11">
    <location>
        <begin position="322"/>
        <end position="489"/>
    </location>
</feature>
<comment type="similarity">
    <text evidence="2">Belongs to the ferric reductase (FRE) family.</text>
</comment>
<dbReference type="Pfam" id="PF01794">
    <property type="entry name" value="Ferric_reduct"/>
    <property type="match status" value="1"/>
</dbReference>
<dbReference type="Pfam" id="PF08030">
    <property type="entry name" value="NAD_binding_6"/>
    <property type="match status" value="1"/>
</dbReference>
<dbReference type="Proteomes" id="UP000620104">
    <property type="component" value="Unassembled WGS sequence"/>
</dbReference>
<evidence type="ECO:0000256" key="3">
    <source>
        <dbReference type="ARBA" id="ARBA00022448"/>
    </source>
</evidence>
<keyword evidence="9" id="KW-0325">Glycoprotein</keyword>
<evidence type="ECO:0000256" key="2">
    <source>
        <dbReference type="ARBA" id="ARBA00006278"/>
    </source>
</evidence>
<evidence type="ECO:0000256" key="10">
    <source>
        <dbReference type="SAM" id="Phobius"/>
    </source>
</evidence>
<dbReference type="GO" id="GO:0006826">
    <property type="term" value="P:iron ion transport"/>
    <property type="evidence" value="ECO:0007669"/>
    <property type="project" value="TreeGrafter"/>
</dbReference>
<dbReference type="PANTHER" id="PTHR32361">
    <property type="entry name" value="FERRIC/CUPRIC REDUCTASE TRANSMEMBRANE COMPONENT"/>
    <property type="match status" value="1"/>
</dbReference>
<evidence type="ECO:0000313" key="13">
    <source>
        <dbReference type="Proteomes" id="UP000620104"/>
    </source>
</evidence>
<evidence type="ECO:0000256" key="6">
    <source>
        <dbReference type="ARBA" id="ARBA00023002"/>
    </source>
</evidence>
<dbReference type="GO" id="GO:0006879">
    <property type="term" value="P:intracellular iron ion homeostasis"/>
    <property type="evidence" value="ECO:0007669"/>
    <property type="project" value="TreeGrafter"/>
</dbReference>
<evidence type="ECO:0000259" key="11">
    <source>
        <dbReference type="PROSITE" id="PS51384"/>
    </source>
</evidence>
<feature type="transmembrane region" description="Helical" evidence="10">
    <location>
        <begin position="28"/>
        <end position="49"/>
    </location>
</feature>
<evidence type="ECO:0000256" key="1">
    <source>
        <dbReference type="ARBA" id="ARBA00004141"/>
    </source>
</evidence>
<keyword evidence="13" id="KW-1185">Reference proteome</keyword>
<feature type="transmembrane region" description="Helical" evidence="10">
    <location>
        <begin position="273"/>
        <end position="292"/>
    </location>
</feature>
<evidence type="ECO:0000256" key="4">
    <source>
        <dbReference type="ARBA" id="ARBA00022692"/>
    </source>
</evidence>
<reference evidence="12" key="1">
    <citation type="submission" date="2020-07" db="EMBL/GenBank/DDBJ databases">
        <title>Draft Genome Sequence of a Deep-Sea Yeast, Naganishia (Cryptococcus) liquefaciens strain N6.</title>
        <authorList>
            <person name="Han Y.W."/>
            <person name="Kajitani R."/>
            <person name="Morimoto H."/>
            <person name="Parhat M."/>
            <person name="Tsubouchi H."/>
            <person name="Bakenova O."/>
            <person name="Ogata M."/>
            <person name="Argunhan B."/>
            <person name="Aoki R."/>
            <person name="Kajiwara S."/>
            <person name="Itoh T."/>
            <person name="Iwasaki H."/>
        </authorList>
    </citation>
    <scope>NUCLEOTIDE SEQUENCE</scope>
    <source>
        <strain evidence="12">N6</strain>
    </source>
</reference>
<dbReference type="AlphaFoldDB" id="A0A8H3TY59"/>
<evidence type="ECO:0000256" key="7">
    <source>
        <dbReference type="ARBA" id="ARBA00023065"/>
    </source>
</evidence>
<dbReference type="PROSITE" id="PS51384">
    <property type="entry name" value="FAD_FR"/>
    <property type="match status" value="1"/>
</dbReference>
<dbReference type="Gene3D" id="3.40.50.80">
    <property type="entry name" value="Nucleotide-binding domain of ferredoxin-NADP reductase (FNR) module"/>
    <property type="match status" value="1"/>
</dbReference>
<accession>A0A8H3TY59</accession>
<dbReference type="GO" id="GO:0000293">
    <property type="term" value="F:ferric-chelate reductase activity"/>
    <property type="evidence" value="ECO:0007669"/>
    <property type="project" value="TreeGrafter"/>
</dbReference>
<dbReference type="SUPFAM" id="SSF52343">
    <property type="entry name" value="Ferredoxin reductase-like, C-terminal NADP-linked domain"/>
    <property type="match status" value="1"/>
</dbReference>
<sequence length="675" mass="74264">MSLAGPPVIPTELQTYDSYATDPKYQRYYTYAWTALVATAILASVPYLVRSFGNGYWRKGYSIDERLGEMDGVTEDRKPLTNSNDEQGEKCCTEQEALRDVPITPSPPRRYAPHSRLAIFLSACTQTAFSGTLPIPTFTLTPSFLARLIREGGTQLADCCRKGYIGLTTGQIVIVAAYTAGVLVCTLQGADLAYNANRPGFLALAQLIPVILLSTKNNPLGLALGLGYEKLNWAHRWAGRLLWLCTTLHMAMWTDQYRRTGQLSVLKSEKNVYGIAAYALLCCLAVFSVRPARRRFYEVFWFLHMASFVGFMVTVCYHTTYSRPWVWPCVALYGLDLLLRLFRYRFKDALLVPLDETMTMIHIPDCDAGWLPTQHIHLRILVGARIFESHAFTITNAPHSAHTGGRAVLGLDGPAPRGITLYAKVTGDWTRAVNALAWEPGYRLAIESKDDEAADVVAGDEDQELMQQPETVSNVKVLLSGPYGGLKLDMAQYQNVLLVAGGSGVTFMLGCIEECLLRKADLRRRGRGQDGPRKVECVWVVRDMSTIESMSATLAYLHTLASSANAFQLIYHLYLTNPPRPLPTGPPTSLPPTTTLSPYRPSISQIVRESLPPPTLPELEAGQGMRTCCDLGGMAVVACGPEGIVTESRNAVAGLGVGERVRCGGVAFHGECYTL</sequence>
<dbReference type="SFLD" id="SFLDS00052">
    <property type="entry name" value="Ferric_Reductase_Domain"/>
    <property type="match status" value="1"/>
</dbReference>
<dbReference type="CDD" id="cd06186">
    <property type="entry name" value="NOX_Duox_like_FAD_NADP"/>
    <property type="match status" value="1"/>
</dbReference>
<dbReference type="GO" id="GO:0005886">
    <property type="term" value="C:plasma membrane"/>
    <property type="evidence" value="ECO:0007669"/>
    <property type="project" value="TreeGrafter"/>
</dbReference>
<dbReference type="OrthoDB" id="3944240at2759"/>
<evidence type="ECO:0000256" key="9">
    <source>
        <dbReference type="ARBA" id="ARBA00023180"/>
    </source>
</evidence>